<dbReference type="PANTHER" id="PTHR24252">
    <property type="entry name" value="ACROSIN-RELATED"/>
    <property type="match status" value="1"/>
</dbReference>
<evidence type="ECO:0000256" key="6">
    <source>
        <dbReference type="ARBA" id="ARBA00022825"/>
    </source>
</evidence>
<evidence type="ECO:0000259" key="12">
    <source>
        <dbReference type="PROSITE" id="PS51888"/>
    </source>
</evidence>
<dbReference type="GO" id="GO:0008236">
    <property type="term" value="F:serine-type peptidase activity"/>
    <property type="evidence" value="ECO:0007669"/>
    <property type="project" value="UniProtKB-KW"/>
</dbReference>
<accession>A0ABD1EES2</accession>
<dbReference type="AlphaFoldDB" id="A0ABD1EES2"/>
<keyword evidence="2" id="KW-0964">Secreted</keyword>
<dbReference type="SUPFAM" id="SSF50494">
    <property type="entry name" value="Trypsin-like serine proteases"/>
    <property type="match status" value="1"/>
</dbReference>
<dbReference type="SMART" id="SM00020">
    <property type="entry name" value="Tryp_SPc"/>
    <property type="match status" value="1"/>
</dbReference>
<feature type="chain" id="PRO_5044864294" evidence="10">
    <location>
        <begin position="22"/>
        <end position="410"/>
    </location>
</feature>
<sequence>MSRFFINIWVVSSILMLNGYCQEVGEPCNIKDTGERGQCKVHSDCSGIEEQARRGISITLCGFYQLTIPIVCCRNERTFAINVPAPNDLGIDRPSGIVFPDQVPSIDNSQDSLIFSGVRKSEQKCSEYSKDVTDEVHAIPLVTDVQPIRINVTKCEYNSVALIVGGTPAAAGEFPFMASIGFPDSDNQPDWRCGGTLISERWVLTAAHCTFSRDEGPNWIRLGALDMSKRQEQGRIDYLVDKIIVHPGYRYPLKYNDIALISTHRIVKFSNFIKPACLFTKSSMRQKNAFAIGWGQREYASPNSEKLLKVQLNLYDNRICANAYQQEIKANEQISKGITKNMLCAGELKGGKDTCLGDSGGPLFITEKYNKCKFYVIGVTSFGKLCGQENVPAVYTRVSEFIDWIENTIW</sequence>
<evidence type="ECO:0000256" key="5">
    <source>
        <dbReference type="ARBA" id="ARBA00022801"/>
    </source>
</evidence>
<reference evidence="13 14" key="1">
    <citation type="submission" date="2024-05" db="EMBL/GenBank/DDBJ databases">
        <title>Genetic variation in Jamaican populations of the coffee berry borer (Hypothenemus hampei).</title>
        <authorList>
            <person name="Errbii M."/>
            <person name="Myrie A."/>
        </authorList>
    </citation>
    <scope>NUCLEOTIDE SEQUENCE [LARGE SCALE GENOMIC DNA]</scope>
    <source>
        <strain evidence="13">JA-Hopewell-2020-01-JO</strain>
        <tissue evidence="13">Whole body</tissue>
    </source>
</reference>
<dbReference type="InterPro" id="IPR022700">
    <property type="entry name" value="CLIP"/>
</dbReference>
<dbReference type="InterPro" id="IPR043504">
    <property type="entry name" value="Peptidase_S1_PA_chymotrypsin"/>
</dbReference>
<comment type="subcellular location">
    <subcellularLocation>
        <location evidence="1">Secreted</location>
    </subcellularLocation>
</comment>
<dbReference type="PRINTS" id="PR00722">
    <property type="entry name" value="CHYMOTRYPSIN"/>
</dbReference>
<dbReference type="GO" id="GO:0006508">
    <property type="term" value="P:proteolysis"/>
    <property type="evidence" value="ECO:0007669"/>
    <property type="project" value="UniProtKB-KW"/>
</dbReference>
<comment type="caution">
    <text evidence="13">The sequence shown here is derived from an EMBL/GenBank/DDBJ whole genome shotgun (WGS) entry which is preliminary data.</text>
</comment>
<evidence type="ECO:0000256" key="4">
    <source>
        <dbReference type="ARBA" id="ARBA00022729"/>
    </source>
</evidence>
<evidence type="ECO:0000259" key="11">
    <source>
        <dbReference type="PROSITE" id="PS50240"/>
    </source>
</evidence>
<keyword evidence="7" id="KW-1015">Disulfide bond</keyword>
<evidence type="ECO:0000256" key="8">
    <source>
        <dbReference type="ARBA" id="ARBA00024195"/>
    </source>
</evidence>
<evidence type="ECO:0000256" key="2">
    <source>
        <dbReference type="ARBA" id="ARBA00022525"/>
    </source>
</evidence>
<dbReference type="PROSITE" id="PS50240">
    <property type="entry name" value="TRYPSIN_DOM"/>
    <property type="match status" value="1"/>
</dbReference>
<proteinExistence type="inferred from homology"/>
<keyword evidence="5 9" id="KW-0378">Hydrolase</keyword>
<dbReference type="CDD" id="cd00190">
    <property type="entry name" value="Tryp_SPc"/>
    <property type="match status" value="1"/>
</dbReference>
<keyword evidence="4 10" id="KW-0732">Signal</keyword>
<dbReference type="PROSITE" id="PS51888">
    <property type="entry name" value="CLIP"/>
    <property type="match status" value="1"/>
</dbReference>
<feature type="domain" description="Peptidase S1" evidence="11">
    <location>
        <begin position="163"/>
        <end position="410"/>
    </location>
</feature>
<dbReference type="GO" id="GO:0005576">
    <property type="term" value="C:extracellular region"/>
    <property type="evidence" value="ECO:0007669"/>
    <property type="project" value="UniProtKB-SubCell"/>
</dbReference>
<dbReference type="InterPro" id="IPR001314">
    <property type="entry name" value="Peptidase_S1A"/>
</dbReference>
<dbReference type="PROSITE" id="PS00135">
    <property type="entry name" value="TRYPSIN_SER"/>
    <property type="match status" value="1"/>
</dbReference>
<dbReference type="Pfam" id="PF00089">
    <property type="entry name" value="Trypsin"/>
    <property type="match status" value="1"/>
</dbReference>
<name>A0ABD1EES2_HYPHA</name>
<feature type="domain" description="Clip" evidence="12">
    <location>
        <begin position="27"/>
        <end position="73"/>
    </location>
</feature>
<evidence type="ECO:0000256" key="3">
    <source>
        <dbReference type="ARBA" id="ARBA00022670"/>
    </source>
</evidence>
<dbReference type="InterPro" id="IPR033116">
    <property type="entry name" value="TRYPSIN_SER"/>
</dbReference>
<dbReference type="FunFam" id="2.40.10.10:FF:000015">
    <property type="entry name" value="Atrial natriuretic peptide-converting enzyme"/>
    <property type="match status" value="1"/>
</dbReference>
<dbReference type="InterPro" id="IPR001254">
    <property type="entry name" value="Trypsin_dom"/>
</dbReference>
<evidence type="ECO:0000256" key="9">
    <source>
        <dbReference type="RuleBase" id="RU363034"/>
    </source>
</evidence>
<dbReference type="InterPro" id="IPR009003">
    <property type="entry name" value="Peptidase_S1_PA"/>
</dbReference>
<organism evidence="13 14">
    <name type="scientific">Hypothenemus hampei</name>
    <name type="common">Coffee berry borer</name>
    <dbReference type="NCBI Taxonomy" id="57062"/>
    <lineage>
        <taxon>Eukaryota</taxon>
        <taxon>Metazoa</taxon>
        <taxon>Ecdysozoa</taxon>
        <taxon>Arthropoda</taxon>
        <taxon>Hexapoda</taxon>
        <taxon>Insecta</taxon>
        <taxon>Pterygota</taxon>
        <taxon>Neoptera</taxon>
        <taxon>Endopterygota</taxon>
        <taxon>Coleoptera</taxon>
        <taxon>Polyphaga</taxon>
        <taxon>Cucujiformia</taxon>
        <taxon>Curculionidae</taxon>
        <taxon>Scolytinae</taxon>
        <taxon>Hypothenemus</taxon>
    </lineage>
</organism>
<comment type="similarity">
    <text evidence="8">Belongs to the peptidase S1 family. CLIP subfamily.</text>
</comment>
<dbReference type="InterPro" id="IPR018114">
    <property type="entry name" value="TRYPSIN_HIS"/>
</dbReference>
<evidence type="ECO:0000256" key="1">
    <source>
        <dbReference type="ARBA" id="ARBA00004613"/>
    </source>
</evidence>
<dbReference type="PANTHER" id="PTHR24252:SF7">
    <property type="entry name" value="HYALIN"/>
    <property type="match status" value="1"/>
</dbReference>
<evidence type="ECO:0000256" key="7">
    <source>
        <dbReference type="ARBA" id="ARBA00023157"/>
    </source>
</evidence>
<evidence type="ECO:0000313" key="13">
    <source>
        <dbReference type="EMBL" id="KAL1493137.1"/>
    </source>
</evidence>
<dbReference type="PROSITE" id="PS00134">
    <property type="entry name" value="TRYPSIN_HIS"/>
    <property type="match status" value="1"/>
</dbReference>
<dbReference type="Gene3D" id="2.40.10.10">
    <property type="entry name" value="Trypsin-like serine proteases"/>
    <property type="match status" value="1"/>
</dbReference>
<gene>
    <name evidence="13" type="ORF">ABEB36_011256</name>
</gene>
<dbReference type="EMBL" id="JBDJPC010000008">
    <property type="protein sequence ID" value="KAL1493137.1"/>
    <property type="molecule type" value="Genomic_DNA"/>
</dbReference>
<evidence type="ECO:0000313" key="14">
    <source>
        <dbReference type="Proteomes" id="UP001566132"/>
    </source>
</evidence>
<evidence type="ECO:0000256" key="10">
    <source>
        <dbReference type="SAM" id="SignalP"/>
    </source>
</evidence>
<dbReference type="Proteomes" id="UP001566132">
    <property type="component" value="Unassembled WGS sequence"/>
</dbReference>
<protein>
    <submittedName>
        <fullName evidence="13">Uncharacterized protein</fullName>
    </submittedName>
</protein>
<keyword evidence="6 9" id="KW-0720">Serine protease</keyword>
<keyword evidence="14" id="KW-1185">Reference proteome</keyword>
<feature type="signal peptide" evidence="10">
    <location>
        <begin position="1"/>
        <end position="21"/>
    </location>
</feature>
<keyword evidence="3 9" id="KW-0645">Protease</keyword>